<dbReference type="EMBL" id="JAGKQQ010000001">
    <property type="protein sequence ID" value="MBP3957347.1"/>
    <property type="molecule type" value="Genomic_DNA"/>
</dbReference>
<organism evidence="1 2">
    <name type="scientific">Gemmata palustris</name>
    <dbReference type="NCBI Taxonomy" id="2822762"/>
    <lineage>
        <taxon>Bacteria</taxon>
        <taxon>Pseudomonadati</taxon>
        <taxon>Planctomycetota</taxon>
        <taxon>Planctomycetia</taxon>
        <taxon>Gemmatales</taxon>
        <taxon>Gemmataceae</taxon>
        <taxon>Gemmata</taxon>
    </lineage>
</organism>
<protein>
    <submittedName>
        <fullName evidence="1">Uncharacterized protein</fullName>
    </submittedName>
</protein>
<keyword evidence="2" id="KW-1185">Reference proteome</keyword>
<sequence length="59" mass="6202">MTVGTLLIGVTGAILLFGGWRETPPVGVLFANNDYRDSRANGVILIGFEVGFGKAFDTG</sequence>
<comment type="caution">
    <text evidence="1">The sequence shown here is derived from an EMBL/GenBank/DDBJ whole genome shotgun (WGS) entry which is preliminary data.</text>
</comment>
<dbReference type="RefSeq" id="WP_210656313.1">
    <property type="nucleotide sequence ID" value="NZ_JAGKQQ010000001.1"/>
</dbReference>
<accession>A0ABS5BUE0</accession>
<gene>
    <name evidence="1" type="ORF">J8F10_19045</name>
</gene>
<reference evidence="1 2" key="1">
    <citation type="submission" date="2021-04" db="EMBL/GenBank/DDBJ databases">
        <authorList>
            <person name="Ivanova A."/>
        </authorList>
    </citation>
    <scope>NUCLEOTIDE SEQUENCE [LARGE SCALE GENOMIC DNA]</scope>
    <source>
        <strain evidence="1 2">G18</strain>
    </source>
</reference>
<proteinExistence type="predicted"/>
<name>A0ABS5BUE0_9BACT</name>
<evidence type="ECO:0000313" key="1">
    <source>
        <dbReference type="EMBL" id="MBP3957347.1"/>
    </source>
</evidence>
<evidence type="ECO:0000313" key="2">
    <source>
        <dbReference type="Proteomes" id="UP000676565"/>
    </source>
</evidence>
<dbReference type="Proteomes" id="UP000676565">
    <property type="component" value="Unassembled WGS sequence"/>
</dbReference>